<dbReference type="InterPro" id="IPR000731">
    <property type="entry name" value="SSD"/>
</dbReference>
<feature type="transmembrane region" description="Helical" evidence="9">
    <location>
        <begin position="446"/>
        <end position="465"/>
    </location>
</feature>
<evidence type="ECO:0000256" key="9">
    <source>
        <dbReference type="SAM" id="Phobius"/>
    </source>
</evidence>
<dbReference type="GO" id="GO:0097108">
    <property type="term" value="F:hedgehog family protein binding"/>
    <property type="evidence" value="ECO:0007669"/>
    <property type="project" value="TreeGrafter"/>
</dbReference>
<evidence type="ECO:0000259" key="10">
    <source>
        <dbReference type="PROSITE" id="PS50156"/>
    </source>
</evidence>
<dbReference type="Pfam" id="PF12349">
    <property type="entry name" value="Sterol-sensing"/>
    <property type="match status" value="1"/>
</dbReference>
<evidence type="ECO:0000256" key="1">
    <source>
        <dbReference type="ARBA" id="ARBA00004141"/>
    </source>
</evidence>
<name>A0A6P8ZCL6_THRPL</name>
<comment type="similarity">
    <text evidence="2">Belongs to the patched family.</text>
</comment>
<reference evidence="12" key="1">
    <citation type="submission" date="2025-08" db="UniProtKB">
        <authorList>
            <consortium name="RefSeq"/>
        </authorList>
    </citation>
    <scope>IDENTIFICATION</scope>
    <source>
        <tissue evidence="12">Total insect</tissue>
    </source>
</reference>
<dbReference type="GO" id="GO:0005119">
    <property type="term" value="F:smoothened binding"/>
    <property type="evidence" value="ECO:0007669"/>
    <property type="project" value="TreeGrafter"/>
</dbReference>
<evidence type="ECO:0000256" key="7">
    <source>
        <dbReference type="ARBA" id="ARBA00023180"/>
    </source>
</evidence>
<evidence type="ECO:0000256" key="2">
    <source>
        <dbReference type="ARBA" id="ARBA00005585"/>
    </source>
</evidence>
<feature type="region of interest" description="Disordered" evidence="8">
    <location>
        <begin position="1294"/>
        <end position="1341"/>
    </location>
</feature>
<feature type="transmembrane region" description="Helical" evidence="9">
    <location>
        <begin position="1113"/>
        <end position="1132"/>
    </location>
</feature>
<evidence type="ECO:0000256" key="3">
    <source>
        <dbReference type="ARBA" id="ARBA00022692"/>
    </source>
</evidence>
<feature type="transmembrane region" description="Helical" evidence="9">
    <location>
        <begin position="552"/>
        <end position="574"/>
    </location>
</feature>
<keyword evidence="11" id="KW-1185">Reference proteome</keyword>
<proteinExistence type="inferred from homology"/>
<sequence length="1341" mass="146856">MVAVHSSCETERDGGRPGRHKPLPRSGKDPVKEAAQPKDHASDLFIRTSYSDAAIGLAQLDKGKAGGRRGALWLRAKLQSHLFTLGSSLQRHAGKVLFVAILVLSTFCVALKSASVHSRVDQLWVQEGGRLERELRYSAAALGEQNGATHQLVIQTPKDQGASILHPKALQAHLKVLQAATQVTVHLFDITWRLKDMCYAPSVPKFEEHYIDQIFDGIIPCAIVTPLDCFWEGSKLLGPDFPVVIPGLGTKVRWTNLNPLKLVEDMKQFYFNFAFSTLEDYMKRAGISTGYQEKPCLDPSDPECPATAPNKRSGMAPDIGGELTGGCYGFAANYMHWPEDLVVGGAKKNKTGHIQRAKALQTVIQLMGERELFEYWSKTYKVHHVDWTQEKAAVVLDAWQRRFSDEVRKAMKKDLRDLGVPSPYNVFAFSTATLNDILGQFSELNLVKIAIGYVLMLVYAGVSLLRWQDPVRSQAGVGIAGVILVSITVAAGLGFCALLGIAFNASTTQIVPFLALGLGVDDMFLITSSYAEQDLSDVKPHDRTGTVLKRTGLSVLLTSLSIMCALFAAAIIPIPALRVFSLQAAVLVLFNLGAMLLVFPAIVSLDLRRRASKRADLLCCAMPSPNDAEDEENLWPCFAVTVPPRPQYQHARLTHTQQPRKVHTRALPAGRQHSAAETAKPASQQECWVGSQNDCVDVEKGETDSLQGQECQPSDCWSLSLTGVASKYYAPFITRASIKAFGMIGFCIVLAASLWGAMKVNDGLELTDIVPQNTDEHAFLSAQGRYFGFYSMHAVTMGDFEYPTNQKLLFEYHDAYMRIPAVIKNDDGGLPDFWLNMFRDWLMGLQKAFDRDWSRGSITQERWFSNASDEGILAYKLLVQTGHVDNPIDKSLVTQVRLVDADGMINAKAFYNYLSAWASNDALAYGASQANLRPEPRQWFHAADDYELKIPKSAPLVYAQMPFYLHGLGDTESITKLIGQVRTLCERFEERGLPNFPSGIPFLFWEQYIGLRWALGLALASALGAVFVVLSILLLNLWAAVLVSITLAGMVLQLLGLMGILGVKLSAVPAVLLIVAVGMGVHFSVHICLGFVTSIGGRDRRTRLAIEQMFAPVVHGALTTLLAVSMLAFSEFDFIVRYFFYVLLALIAVGLINGLVFFPILLSLIGPAAEVVPYEFPDRISTPSPEPSPVQVRAGSCRVGRAPPSHSSRRSREACSRIHAEPSLTTITEEPGSCHSAHETIVMQPELVLETTTTTTHNNGNGGSGSETNSSARSSPAPGYQVTKVTTTAKVKVELHTPLTSSVERCESRRSSRSRYSRSESRSGSSSGSGSDSCDGSGRLS</sequence>
<dbReference type="GeneID" id="117648220"/>
<gene>
    <name evidence="12" type="primary">LOC117648220</name>
</gene>
<keyword evidence="6" id="KW-0675">Receptor</keyword>
<dbReference type="OrthoDB" id="5873834at2759"/>
<feature type="domain" description="SSD" evidence="10">
    <location>
        <begin position="445"/>
        <end position="605"/>
    </location>
</feature>
<dbReference type="InParanoid" id="A0A6P8ZCL6"/>
<keyword evidence="3 9" id="KW-0812">Transmembrane</keyword>
<dbReference type="PROSITE" id="PS50156">
    <property type="entry name" value="SSD"/>
    <property type="match status" value="1"/>
</dbReference>
<keyword evidence="4 9" id="KW-1133">Transmembrane helix</keyword>
<feature type="transmembrane region" description="Helical" evidence="9">
    <location>
        <begin position="580"/>
        <end position="605"/>
    </location>
</feature>
<dbReference type="GO" id="GO:0045879">
    <property type="term" value="P:negative regulation of smoothened signaling pathway"/>
    <property type="evidence" value="ECO:0007669"/>
    <property type="project" value="TreeGrafter"/>
</dbReference>
<dbReference type="Proteomes" id="UP000515158">
    <property type="component" value="Unplaced"/>
</dbReference>
<dbReference type="PANTHER" id="PTHR46022">
    <property type="entry name" value="PROTEIN PATCHED"/>
    <property type="match status" value="1"/>
</dbReference>
<dbReference type="FunFam" id="1.20.1640.10:FF:000027">
    <property type="entry name" value="Blast:Protein patched"/>
    <property type="match status" value="1"/>
</dbReference>
<feature type="region of interest" description="Disordered" evidence="8">
    <location>
        <begin position="1182"/>
        <end position="1216"/>
    </location>
</feature>
<comment type="subcellular location">
    <subcellularLocation>
        <location evidence="1">Membrane</location>
        <topology evidence="1">Multi-pass membrane protein</topology>
    </subcellularLocation>
</comment>
<keyword evidence="7" id="KW-0325">Glycoprotein</keyword>
<dbReference type="Gene3D" id="1.20.1640.10">
    <property type="entry name" value="Multidrug efflux transporter AcrB transmembrane domain"/>
    <property type="match status" value="2"/>
</dbReference>
<dbReference type="GO" id="GO:0008158">
    <property type="term" value="F:hedgehog receptor activity"/>
    <property type="evidence" value="ECO:0007669"/>
    <property type="project" value="InterPro"/>
</dbReference>
<evidence type="ECO:0000256" key="8">
    <source>
        <dbReference type="SAM" id="MobiDB-lite"/>
    </source>
</evidence>
<evidence type="ECO:0000313" key="12">
    <source>
        <dbReference type="RefSeq" id="XP_034246492.1"/>
    </source>
</evidence>
<protein>
    <submittedName>
        <fullName evidence="12">Protein patched</fullName>
    </submittedName>
</protein>
<feature type="transmembrane region" description="Helical" evidence="9">
    <location>
        <begin position="1013"/>
        <end position="1034"/>
    </location>
</feature>
<accession>A0A6P8ZCL6</accession>
<evidence type="ECO:0000256" key="5">
    <source>
        <dbReference type="ARBA" id="ARBA00023136"/>
    </source>
</evidence>
<feature type="transmembrane region" description="Helical" evidence="9">
    <location>
        <begin position="1067"/>
        <end position="1092"/>
    </location>
</feature>
<organism evidence="12">
    <name type="scientific">Thrips palmi</name>
    <name type="common">Melon thrips</name>
    <dbReference type="NCBI Taxonomy" id="161013"/>
    <lineage>
        <taxon>Eukaryota</taxon>
        <taxon>Metazoa</taxon>
        <taxon>Ecdysozoa</taxon>
        <taxon>Arthropoda</taxon>
        <taxon>Hexapoda</taxon>
        <taxon>Insecta</taxon>
        <taxon>Pterygota</taxon>
        <taxon>Neoptera</taxon>
        <taxon>Paraneoptera</taxon>
        <taxon>Thysanoptera</taxon>
        <taxon>Terebrantia</taxon>
        <taxon>Thripoidea</taxon>
        <taxon>Thripidae</taxon>
        <taxon>Thrips</taxon>
    </lineage>
</organism>
<dbReference type="CTD" id="35851"/>
<dbReference type="GO" id="GO:0005886">
    <property type="term" value="C:plasma membrane"/>
    <property type="evidence" value="ECO:0007669"/>
    <property type="project" value="TreeGrafter"/>
</dbReference>
<dbReference type="FunCoup" id="A0A6P8ZCL6">
    <property type="interactions" value="196"/>
</dbReference>
<dbReference type="RefSeq" id="XP_034246492.1">
    <property type="nucleotide sequence ID" value="XM_034390601.1"/>
</dbReference>
<dbReference type="InterPro" id="IPR004766">
    <property type="entry name" value="TM_rcpt_patched"/>
</dbReference>
<dbReference type="PANTHER" id="PTHR46022:SF1">
    <property type="entry name" value="PROTEIN PATCHED"/>
    <property type="match status" value="1"/>
</dbReference>
<dbReference type="KEGG" id="tpal:117648220"/>
<feature type="transmembrane region" description="Helical" evidence="9">
    <location>
        <begin position="1041"/>
        <end position="1061"/>
    </location>
</feature>
<keyword evidence="5 9" id="KW-0472">Membrane</keyword>
<feature type="transmembrane region" description="Helical" evidence="9">
    <location>
        <begin position="477"/>
        <end position="503"/>
    </location>
</feature>
<feature type="region of interest" description="Disordered" evidence="8">
    <location>
        <begin position="1"/>
        <end position="38"/>
    </location>
</feature>
<evidence type="ECO:0000256" key="6">
    <source>
        <dbReference type="ARBA" id="ARBA00023170"/>
    </source>
</evidence>
<feature type="compositionally biased region" description="Basic and acidic residues" evidence="8">
    <location>
        <begin position="26"/>
        <end position="38"/>
    </location>
</feature>
<dbReference type="SUPFAM" id="SSF82866">
    <property type="entry name" value="Multidrug efflux transporter AcrB transmembrane domain"/>
    <property type="match status" value="2"/>
</dbReference>
<dbReference type="InterPro" id="IPR053958">
    <property type="entry name" value="HMGCR/SNAP/NPC1-like_SSD"/>
</dbReference>
<feature type="transmembrane region" description="Helical" evidence="9">
    <location>
        <begin position="1138"/>
        <end position="1162"/>
    </location>
</feature>
<evidence type="ECO:0000313" key="11">
    <source>
        <dbReference type="Proteomes" id="UP000515158"/>
    </source>
</evidence>
<feature type="compositionally biased region" description="Low complexity" evidence="8">
    <location>
        <begin position="1322"/>
        <end position="1341"/>
    </location>
</feature>
<feature type="region of interest" description="Disordered" evidence="8">
    <location>
        <begin position="1253"/>
        <end position="1282"/>
    </location>
</feature>
<feature type="transmembrane region" description="Helical" evidence="9">
    <location>
        <begin position="509"/>
        <end position="531"/>
    </location>
</feature>
<dbReference type="NCBIfam" id="TIGR00918">
    <property type="entry name" value="2A060602"/>
    <property type="match status" value="1"/>
</dbReference>
<evidence type="ECO:0000256" key="4">
    <source>
        <dbReference type="ARBA" id="ARBA00022989"/>
    </source>
</evidence>
<feature type="transmembrane region" description="Helical" evidence="9">
    <location>
        <begin position="740"/>
        <end position="758"/>
    </location>
</feature>